<keyword evidence="3 6" id="KW-0812">Transmembrane</keyword>
<accession>A0A8J6XWM8</accession>
<feature type="transmembrane region" description="Helical" evidence="6">
    <location>
        <begin position="12"/>
        <end position="31"/>
    </location>
</feature>
<dbReference type="PANTHER" id="PTHR30093">
    <property type="entry name" value="GENERAL SECRETION PATHWAY PROTEIN G"/>
    <property type="match status" value="1"/>
</dbReference>
<dbReference type="PRINTS" id="PR00813">
    <property type="entry name" value="BCTERIALGSPG"/>
</dbReference>
<organism evidence="8 9">
    <name type="scientific">Candidatus Sulfomarinibacter kjeldsenii</name>
    <dbReference type="NCBI Taxonomy" id="2885994"/>
    <lineage>
        <taxon>Bacteria</taxon>
        <taxon>Pseudomonadati</taxon>
        <taxon>Acidobacteriota</taxon>
        <taxon>Thermoanaerobaculia</taxon>
        <taxon>Thermoanaerobaculales</taxon>
        <taxon>Candidatus Sulfomarinibacteraceae</taxon>
        <taxon>Candidatus Sulfomarinibacter</taxon>
    </lineage>
</organism>
<dbReference type="InterPro" id="IPR013545">
    <property type="entry name" value="T2SS_protein-GspG_C"/>
</dbReference>
<dbReference type="PANTHER" id="PTHR30093:SF44">
    <property type="entry name" value="TYPE II SECRETION SYSTEM CORE PROTEIN G"/>
    <property type="match status" value="1"/>
</dbReference>
<evidence type="ECO:0000256" key="3">
    <source>
        <dbReference type="ARBA" id="ARBA00022692"/>
    </source>
</evidence>
<evidence type="ECO:0000256" key="2">
    <source>
        <dbReference type="ARBA" id="ARBA00022481"/>
    </source>
</evidence>
<protein>
    <submittedName>
        <fullName evidence="8">Prepilin-type N-terminal cleavage/methylation domain-containing protein</fullName>
    </submittedName>
</protein>
<keyword evidence="5 6" id="KW-0472">Membrane</keyword>
<keyword evidence="2" id="KW-0488">Methylation</keyword>
<dbReference type="AlphaFoldDB" id="A0A8J6XWM8"/>
<dbReference type="PROSITE" id="PS00409">
    <property type="entry name" value="PROKAR_NTER_METHYL"/>
    <property type="match status" value="1"/>
</dbReference>
<dbReference type="GO" id="GO:0015627">
    <property type="term" value="C:type II protein secretion system complex"/>
    <property type="evidence" value="ECO:0007669"/>
    <property type="project" value="InterPro"/>
</dbReference>
<dbReference type="Pfam" id="PF08334">
    <property type="entry name" value="T2SSG"/>
    <property type="match status" value="1"/>
</dbReference>
<feature type="domain" description="Type II secretion system protein GspG C-terminal" evidence="7">
    <location>
        <begin position="29"/>
        <end position="117"/>
    </location>
</feature>
<comment type="subcellular location">
    <subcellularLocation>
        <location evidence="1">Membrane</location>
        <topology evidence="1">Single-pass membrane protein</topology>
    </subcellularLocation>
</comment>
<comment type="caution">
    <text evidence="8">The sequence shown here is derived from an EMBL/GenBank/DDBJ whole genome shotgun (WGS) entry which is preliminary data.</text>
</comment>
<dbReference type="Proteomes" id="UP000598633">
    <property type="component" value="Unassembled WGS sequence"/>
</dbReference>
<dbReference type="GO" id="GO:0016020">
    <property type="term" value="C:membrane"/>
    <property type="evidence" value="ECO:0007669"/>
    <property type="project" value="UniProtKB-SubCell"/>
</dbReference>
<name>A0A8J6XWM8_9BACT</name>
<proteinExistence type="predicted"/>
<evidence type="ECO:0000313" key="9">
    <source>
        <dbReference type="Proteomes" id="UP000598633"/>
    </source>
</evidence>
<reference evidence="8 9" key="1">
    <citation type="submission" date="2020-08" db="EMBL/GenBank/DDBJ databases">
        <title>Acidobacteriota in marine sediments use diverse sulfur dissimilation pathways.</title>
        <authorList>
            <person name="Wasmund K."/>
        </authorList>
    </citation>
    <scope>NUCLEOTIDE SEQUENCE [LARGE SCALE GENOMIC DNA]</scope>
    <source>
        <strain evidence="8">MAG AM3-A</strain>
    </source>
</reference>
<gene>
    <name evidence="8" type="ORF">IFJ97_02470</name>
</gene>
<dbReference type="InterPro" id="IPR000983">
    <property type="entry name" value="Bac_GSPG_pilin"/>
</dbReference>
<dbReference type="EMBL" id="JACXWA010000041">
    <property type="protein sequence ID" value="MBD3870207.1"/>
    <property type="molecule type" value="Genomic_DNA"/>
</dbReference>
<evidence type="ECO:0000313" key="8">
    <source>
        <dbReference type="EMBL" id="MBD3870207.1"/>
    </source>
</evidence>
<keyword evidence="4 6" id="KW-1133">Transmembrane helix</keyword>
<dbReference type="Gene3D" id="3.30.700.10">
    <property type="entry name" value="Glycoprotein, Type 4 Pilin"/>
    <property type="match status" value="1"/>
</dbReference>
<dbReference type="InterPro" id="IPR012902">
    <property type="entry name" value="N_methyl_site"/>
</dbReference>
<dbReference type="GO" id="GO:0015628">
    <property type="term" value="P:protein secretion by the type II secretion system"/>
    <property type="evidence" value="ECO:0007669"/>
    <property type="project" value="InterPro"/>
</dbReference>
<dbReference type="NCBIfam" id="TIGR02532">
    <property type="entry name" value="IV_pilin_GFxxxE"/>
    <property type="match status" value="1"/>
</dbReference>
<evidence type="ECO:0000256" key="5">
    <source>
        <dbReference type="ARBA" id="ARBA00023136"/>
    </source>
</evidence>
<evidence type="ECO:0000259" key="7">
    <source>
        <dbReference type="Pfam" id="PF08334"/>
    </source>
</evidence>
<evidence type="ECO:0000256" key="1">
    <source>
        <dbReference type="ARBA" id="ARBA00004167"/>
    </source>
</evidence>
<dbReference type="InterPro" id="IPR045584">
    <property type="entry name" value="Pilin-like"/>
</dbReference>
<dbReference type="Pfam" id="PF07963">
    <property type="entry name" value="N_methyl"/>
    <property type="match status" value="1"/>
</dbReference>
<sequence length="156" mass="16982">MRKNRGFTLIELLIVVAIIGIIAAIAIPNLLNAINRGRQKRSMADIRTVGTAVEAYAVDMAFYPTFGEGPIITGATITGNLEPTYVKTIPREDGWRTPFYAESESRFYTLASAARDKLLSGALSSYTQAITSDMDCDIAYSNGSFVQYPEGVQDDG</sequence>
<evidence type="ECO:0000256" key="6">
    <source>
        <dbReference type="SAM" id="Phobius"/>
    </source>
</evidence>
<dbReference type="SUPFAM" id="SSF54523">
    <property type="entry name" value="Pili subunits"/>
    <property type="match status" value="1"/>
</dbReference>
<evidence type="ECO:0000256" key="4">
    <source>
        <dbReference type="ARBA" id="ARBA00022989"/>
    </source>
</evidence>